<dbReference type="EMBL" id="LYUB02000005">
    <property type="protein sequence ID" value="OVF09450.1"/>
    <property type="molecule type" value="Genomic_DNA"/>
</dbReference>
<sequence length="75" mass="8490">MEQQAEIWSDLVKSGLDQFPPSSSPVTNQSETTQDASNLREFVRIWTGPYNLAGQGKTSGPLRLLWLHFRVDDIE</sequence>
<dbReference type="KEGG" id="clus:A9F13_05g02607"/>
<proteinExistence type="predicted"/>
<evidence type="ECO:0000313" key="1">
    <source>
        <dbReference type="EMBL" id="OVF09450.1"/>
    </source>
</evidence>
<accession>A0AA91Q1W7</accession>
<evidence type="ECO:0000313" key="2">
    <source>
        <dbReference type="Proteomes" id="UP000195602"/>
    </source>
</evidence>
<dbReference type="AlphaFoldDB" id="A0AA91Q1W7"/>
<organism evidence="1 2">
    <name type="scientific">Clavispora lusitaniae</name>
    <name type="common">Candida lusitaniae</name>
    <dbReference type="NCBI Taxonomy" id="36911"/>
    <lineage>
        <taxon>Eukaryota</taxon>
        <taxon>Fungi</taxon>
        <taxon>Dikarya</taxon>
        <taxon>Ascomycota</taxon>
        <taxon>Saccharomycotina</taxon>
        <taxon>Pichiomycetes</taxon>
        <taxon>Metschnikowiaceae</taxon>
        <taxon>Clavispora</taxon>
    </lineage>
</organism>
<protein>
    <submittedName>
        <fullName evidence="1">Uncharacterized protein</fullName>
    </submittedName>
</protein>
<name>A0AA91Q1W7_CLALS</name>
<gene>
    <name evidence="1" type="ORF">A9F13_05g02607</name>
</gene>
<reference evidence="1 2" key="1">
    <citation type="submission" date="2017-04" db="EMBL/GenBank/DDBJ databases">
        <title>Draft genome of the yeast Clavispora lusitaniae type strain CBS 6936.</title>
        <authorList>
            <person name="Durrens P."/>
            <person name="Klopp C."/>
            <person name="Biteau N."/>
            <person name="Fitton-Ouhabi V."/>
            <person name="Dementhon K."/>
            <person name="Accoceberry I."/>
            <person name="Sherman D.J."/>
            <person name="Noel T."/>
        </authorList>
    </citation>
    <scope>NUCLEOTIDE SEQUENCE [LARGE SCALE GENOMIC DNA]</scope>
    <source>
        <strain evidence="1 2">CBS 6936</strain>
    </source>
</reference>
<comment type="caution">
    <text evidence="1">The sequence shown here is derived from an EMBL/GenBank/DDBJ whole genome shotgun (WGS) entry which is preliminary data.</text>
</comment>
<dbReference type="Proteomes" id="UP000195602">
    <property type="component" value="Unassembled WGS sequence"/>
</dbReference>